<dbReference type="EMBL" id="LJSG01000020">
    <property type="protein sequence ID" value="KPP89982.1"/>
    <property type="molecule type" value="Genomic_DNA"/>
</dbReference>
<evidence type="ECO:0000313" key="3">
    <source>
        <dbReference type="EMBL" id="KPP89982.1"/>
    </source>
</evidence>
<dbReference type="AlphaFoldDB" id="A0A0P7YHR2"/>
<keyword evidence="5" id="KW-1185">Reference proteome</keyword>
<evidence type="ECO:0000259" key="1">
    <source>
        <dbReference type="Pfam" id="PF12281"/>
    </source>
</evidence>
<proteinExistence type="predicted"/>
<evidence type="ECO:0000313" key="4">
    <source>
        <dbReference type="Proteomes" id="UP000050413"/>
    </source>
</evidence>
<accession>A0A0P7YHR2</accession>
<organism evidence="3 4">
    <name type="scientific">Roseibaca calidilacus</name>
    <dbReference type="NCBI Taxonomy" id="1666912"/>
    <lineage>
        <taxon>Bacteria</taxon>
        <taxon>Pseudomonadati</taxon>
        <taxon>Pseudomonadota</taxon>
        <taxon>Alphaproteobacteria</taxon>
        <taxon>Rhodobacterales</taxon>
        <taxon>Paracoccaceae</taxon>
        <taxon>Roseinatronobacter</taxon>
    </lineage>
</organism>
<dbReference type="InterPro" id="IPR058575">
    <property type="entry name" value="NTP_transf_8_dom"/>
</dbReference>
<protein>
    <recommendedName>
        <fullName evidence="1">Nucleotidyltransferase-like domain-containing protein</fullName>
    </recommendedName>
</protein>
<reference evidence="2 5" key="2">
    <citation type="submission" date="2016-01" db="EMBL/GenBank/DDBJ databases">
        <authorList>
            <person name="Varghese N."/>
        </authorList>
    </citation>
    <scope>NUCLEOTIDE SEQUENCE [LARGE SCALE GENOMIC DNA]</scope>
    <source>
        <strain evidence="2 5">HL-91</strain>
    </source>
</reference>
<dbReference type="RefSeq" id="WP_072245810.1">
    <property type="nucleotide sequence ID" value="NZ_FBYC01000004.1"/>
</dbReference>
<name>A0A0P7YHR2_9RHOB</name>
<comment type="caution">
    <text evidence="3">The sequence shown here is derived from an EMBL/GenBank/DDBJ whole genome shotgun (WGS) entry which is preliminary data.</text>
</comment>
<dbReference type="OrthoDB" id="8250574at2"/>
<reference evidence="3 4" key="1">
    <citation type="submission" date="2015-09" db="EMBL/GenBank/DDBJ databases">
        <title>Identification and resolution of microdiversity through metagenomic sequencing of parallel consortia.</title>
        <authorList>
            <person name="Nelson W.C."/>
            <person name="Romine M.F."/>
            <person name="Lindemann S.R."/>
        </authorList>
    </citation>
    <scope>NUCLEOTIDE SEQUENCE [LARGE SCALE GENOMIC DNA]</scope>
    <source>
        <strain evidence="3">HL-91</strain>
    </source>
</reference>
<feature type="domain" description="Nucleotidyltransferase-like" evidence="1">
    <location>
        <begin position="125"/>
        <end position="317"/>
    </location>
</feature>
<dbReference type="Pfam" id="PF12281">
    <property type="entry name" value="NTP_transf_8"/>
    <property type="match status" value="1"/>
</dbReference>
<evidence type="ECO:0000313" key="5">
    <source>
        <dbReference type="Proteomes" id="UP000182045"/>
    </source>
</evidence>
<dbReference type="EMBL" id="FBYC01000004">
    <property type="protein sequence ID" value="CUX81087.1"/>
    <property type="molecule type" value="Genomic_DNA"/>
</dbReference>
<dbReference type="Proteomes" id="UP000182045">
    <property type="component" value="Unassembled WGS sequence"/>
</dbReference>
<dbReference type="Proteomes" id="UP000050413">
    <property type="component" value="Unassembled WGS sequence"/>
</dbReference>
<sequence length="345" mass="39472">MFFNELDARSIKEQVDQAQLWSAWIDADRMRRHSFMGTLDWEERNGRRYLYRRKGGTVKSFGLFGPETERARSAFQKGKEENAERLRVLSGEMDRQAAVLRAIGAGRIPVMAARILRTFATQRDRPPARVIGTNALYAFEAMAGVRFDSASTATGDIDFLIDDRNRMKLVTEEQEPIGLMSMIQKQVDRTFKSRGPRDFRLTNDKGYMVEFVRPEPRPIYRKMPGAEPLTEGDVEPAPIFGLQWLVHAPAIDVIVMDERGFPAPMRCPDPRHWAAHKLWLATREDRDPAKSLRDDKQGRLVLNLIRDRLPQFPLDEEFLAKLPGELRVMMSGKPPSGADSTSPDW</sequence>
<gene>
    <name evidence="2" type="ORF">Ga0058931_1525</name>
    <name evidence="3" type="ORF">HLUCCA05_07400</name>
</gene>
<evidence type="ECO:0000313" key="2">
    <source>
        <dbReference type="EMBL" id="CUX81087.1"/>
    </source>
</evidence>